<evidence type="ECO:0000313" key="7">
    <source>
        <dbReference type="Proteomes" id="UP000229340"/>
    </source>
</evidence>
<dbReference type="REBASE" id="225493">
    <property type="entry name" value="S1.MosNP7ORF200P"/>
</dbReference>
<dbReference type="SUPFAM" id="SSF116734">
    <property type="entry name" value="DNA methylase specificity domain"/>
    <property type="match status" value="1"/>
</dbReference>
<gene>
    <name evidence="6" type="ORF">NP7_00185</name>
</gene>
<keyword evidence="6" id="KW-0378">Hydrolase</keyword>
<keyword evidence="6" id="KW-0540">Nuclease</keyword>
<reference evidence="7" key="1">
    <citation type="submission" date="2017-11" db="EMBL/GenBank/DDBJ databases">
        <title>Complete genome sequence of Moraxella osloensis NP7 isolated from human skin.</title>
        <authorList>
            <person name="Lee K."/>
            <person name="Lim J.Y."/>
            <person name="Hwang I."/>
        </authorList>
    </citation>
    <scope>NUCLEOTIDE SEQUENCE [LARGE SCALE GENOMIC DNA]</scope>
    <source>
        <strain evidence="7">NP7</strain>
    </source>
</reference>
<protein>
    <submittedName>
        <fullName evidence="6">Restriction endonuclease subunit S</fullName>
    </submittedName>
</protein>
<dbReference type="RefSeq" id="WP_100269230.1">
    <property type="nucleotide sequence ID" value="NZ_CP024443.1"/>
</dbReference>
<evidence type="ECO:0000256" key="3">
    <source>
        <dbReference type="ARBA" id="ARBA00023125"/>
    </source>
</evidence>
<dbReference type="InterPro" id="IPR052021">
    <property type="entry name" value="Type-I_RS_S_subunit"/>
</dbReference>
<sequence>MVGADFLSCAEKEWFVRFRFPNYENTEFEKGVPSNWEETTLKYIANVTMGQSPSSEFYNDAGVGLPFHQGVGTYGERFPINSTFCSIEGRLAQENDILFSVRAPVGRLNIATTQSIIGRGLCAINSKNGQSDYLFYLLNHIFSKEDIIGNGAIFNSVSKDELLGFKLLKPNDEIVEAFNNQAKTINEAIRNLYDKNENLTEQKNKLLPKLISGKLSVENLDVQQPPTPAQPNDSE</sequence>
<keyword evidence="6" id="KW-0255">Endonuclease</keyword>
<dbReference type="Proteomes" id="UP000229340">
    <property type="component" value="Chromosome"/>
</dbReference>
<dbReference type="InterPro" id="IPR044946">
    <property type="entry name" value="Restrct_endonuc_typeI_TRD_sf"/>
</dbReference>
<dbReference type="PANTHER" id="PTHR30408">
    <property type="entry name" value="TYPE-1 RESTRICTION ENZYME ECOKI SPECIFICITY PROTEIN"/>
    <property type="match status" value="1"/>
</dbReference>
<dbReference type="Pfam" id="PF01420">
    <property type="entry name" value="Methylase_S"/>
    <property type="match status" value="1"/>
</dbReference>
<name>A0A2D2LS78_FAUOS</name>
<keyword evidence="4" id="KW-0175">Coiled coil</keyword>
<keyword evidence="2" id="KW-0680">Restriction system</keyword>
<evidence type="ECO:0000259" key="5">
    <source>
        <dbReference type="Pfam" id="PF01420"/>
    </source>
</evidence>
<evidence type="ECO:0000256" key="4">
    <source>
        <dbReference type="SAM" id="Coils"/>
    </source>
</evidence>
<dbReference type="GO" id="GO:0009307">
    <property type="term" value="P:DNA restriction-modification system"/>
    <property type="evidence" value="ECO:0007669"/>
    <property type="project" value="UniProtKB-KW"/>
</dbReference>
<evidence type="ECO:0000256" key="1">
    <source>
        <dbReference type="ARBA" id="ARBA00010923"/>
    </source>
</evidence>
<dbReference type="Gene3D" id="3.90.220.20">
    <property type="entry name" value="DNA methylase specificity domains"/>
    <property type="match status" value="1"/>
</dbReference>
<dbReference type="InterPro" id="IPR000055">
    <property type="entry name" value="Restrct_endonuc_typeI_TRD"/>
</dbReference>
<dbReference type="GO" id="GO:0004519">
    <property type="term" value="F:endonuclease activity"/>
    <property type="evidence" value="ECO:0007669"/>
    <property type="project" value="UniProtKB-KW"/>
</dbReference>
<organism evidence="6 7">
    <name type="scientific">Faucicola osloensis</name>
    <name type="common">Moraxella osloensis</name>
    <dbReference type="NCBI Taxonomy" id="34062"/>
    <lineage>
        <taxon>Bacteria</taxon>
        <taxon>Pseudomonadati</taxon>
        <taxon>Pseudomonadota</taxon>
        <taxon>Gammaproteobacteria</taxon>
        <taxon>Moraxellales</taxon>
        <taxon>Moraxellaceae</taxon>
        <taxon>Faucicola</taxon>
    </lineage>
</organism>
<feature type="coiled-coil region" evidence="4">
    <location>
        <begin position="175"/>
        <end position="205"/>
    </location>
</feature>
<evidence type="ECO:0000313" key="6">
    <source>
        <dbReference type="EMBL" id="ATR77840.1"/>
    </source>
</evidence>
<dbReference type="GO" id="GO:0003677">
    <property type="term" value="F:DNA binding"/>
    <property type="evidence" value="ECO:0007669"/>
    <property type="project" value="UniProtKB-KW"/>
</dbReference>
<feature type="domain" description="Type I restriction modification DNA specificity" evidence="5">
    <location>
        <begin position="33"/>
        <end position="206"/>
    </location>
</feature>
<dbReference type="PANTHER" id="PTHR30408:SF12">
    <property type="entry name" value="TYPE I RESTRICTION ENZYME MJAVIII SPECIFICITY SUBUNIT"/>
    <property type="match status" value="1"/>
</dbReference>
<dbReference type="EMBL" id="CP024443">
    <property type="protein sequence ID" value="ATR77840.1"/>
    <property type="molecule type" value="Genomic_DNA"/>
</dbReference>
<dbReference type="CDD" id="cd17495">
    <property type="entry name" value="RMtype1_S_Cep9333ORF4827P-TRD2-CR2_like"/>
    <property type="match status" value="1"/>
</dbReference>
<evidence type="ECO:0000256" key="2">
    <source>
        <dbReference type="ARBA" id="ARBA00022747"/>
    </source>
</evidence>
<accession>A0A2D2LS78</accession>
<comment type="similarity">
    <text evidence="1">Belongs to the type-I restriction system S methylase family.</text>
</comment>
<keyword evidence="3" id="KW-0238">DNA-binding</keyword>
<dbReference type="AlphaFoldDB" id="A0A2D2LS78"/>
<proteinExistence type="inferred from homology"/>